<accession>A0A5B9Q8T6</accession>
<evidence type="ECO:0000313" key="1">
    <source>
        <dbReference type="EMBL" id="QEG33842.1"/>
    </source>
</evidence>
<proteinExistence type="predicted"/>
<organism evidence="1 2">
    <name type="scientific">Bythopirellula goksoeyrii</name>
    <dbReference type="NCBI Taxonomy" id="1400387"/>
    <lineage>
        <taxon>Bacteria</taxon>
        <taxon>Pseudomonadati</taxon>
        <taxon>Planctomycetota</taxon>
        <taxon>Planctomycetia</taxon>
        <taxon>Pirellulales</taxon>
        <taxon>Lacipirellulaceae</taxon>
        <taxon>Bythopirellula</taxon>
    </lineage>
</organism>
<sequence>MNGIQHLIGTLILSMLCASMGCERSSVVASTSEKASNASGEPRETSFDDLKFEMEKTDAFKRSMLTPKIEDLFGSKIHIRGYMFPTLKRQGLTGFVLVRDNLECCFGPGAALYDCVWVKMRKGETAEFSIRPIAVEGVLRFEEFADMDGTTRAIYLLEQGSVD</sequence>
<dbReference type="KEGG" id="bgok:Pr1d_11120"/>
<keyword evidence="2" id="KW-1185">Reference proteome</keyword>
<dbReference type="InterPro" id="IPR021727">
    <property type="entry name" value="DUF3299"/>
</dbReference>
<dbReference type="Proteomes" id="UP000323917">
    <property type="component" value="Chromosome"/>
</dbReference>
<dbReference type="OrthoDB" id="267771at2"/>
<dbReference type="Pfam" id="PF11736">
    <property type="entry name" value="DUF3299"/>
    <property type="match status" value="1"/>
</dbReference>
<name>A0A5B9Q8T6_9BACT</name>
<dbReference type="EMBL" id="CP042913">
    <property type="protein sequence ID" value="QEG33842.1"/>
    <property type="molecule type" value="Genomic_DNA"/>
</dbReference>
<protein>
    <recommendedName>
        <fullName evidence="3">DUF3299 domain-containing protein</fullName>
    </recommendedName>
</protein>
<gene>
    <name evidence="1" type="ORF">Pr1d_11120</name>
</gene>
<evidence type="ECO:0008006" key="3">
    <source>
        <dbReference type="Google" id="ProtNLM"/>
    </source>
</evidence>
<dbReference type="Gene3D" id="2.40.50.870">
    <property type="entry name" value="Protein of unknown function (DUF3299)"/>
    <property type="match status" value="1"/>
</dbReference>
<dbReference type="AlphaFoldDB" id="A0A5B9Q8T6"/>
<evidence type="ECO:0000313" key="2">
    <source>
        <dbReference type="Proteomes" id="UP000323917"/>
    </source>
</evidence>
<reference evidence="1 2" key="1">
    <citation type="submission" date="2019-08" db="EMBL/GenBank/DDBJ databases">
        <title>Deep-cultivation of Planctomycetes and their phenomic and genomic characterization uncovers novel biology.</title>
        <authorList>
            <person name="Wiegand S."/>
            <person name="Jogler M."/>
            <person name="Boedeker C."/>
            <person name="Pinto D."/>
            <person name="Vollmers J."/>
            <person name="Rivas-Marin E."/>
            <person name="Kohn T."/>
            <person name="Peeters S.H."/>
            <person name="Heuer A."/>
            <person name="Rast P."/>
            <person name="Oberbeckmann S."/>
            <person name="Bunk B."/>
            <person name="Jeske O."/>
            <person name="Meyerdierks A."/>
            <person name="Storesund J.E."/>
            <person name="Kallscheuer N."/>
            <person name="Luecker S."/>
            <person name="Lage O.M."/>
            <person name="Pohl T."/>
            <person name="Merkel B.J."/>
            <person name="Hornburger P."/>
            <person name="Mueller R.-W."/>
            <person name="Bruemmer F."/>
            <person name="Labrenz M."/>
            <person name="Spormann A.M."/>
            <person name="Op den Camp H."/>
            <person name="Overmann J."/>
            <person name="Amann R."/>
            <person name="Jetten M.S.M."/>
            <person name="Mascher T."/>
            <person name="Medema M.H."/>
            <person name="Devos D.P."/>
            <person name="Kaster A.-K."/>
            <person name="Ovreas L."/>
            <person name="Rohde M."/>
            <person name="Galperin M.Y."/>
            <person name="Jogler C."/>
        </authorList>
    </citation>
    <scope>NUCLEOTIDE SEQUENCE [LARGE SCALE GENOMIC DNA]</scope>
    <source>
        <strain evidence="1 2">Pr1d</strain>
    </source>
</reference>